<proteinExistence type="predicted"/>
<organism evidence="1">
    <name type="scientific">uncultured Sulfurovum sp</name>
    <dbReference type="NCBI Taxonomy" id="269237"/>
    <lineage>
        <taxon>Bacteria</taxon>
        <taxon>Pseudomonadati</taxon>
        <taxon>Campylobacterota</taxon>
        <taxon>Epsilonproteobacteria</taxon>
        <taxon>Campylobacterales</taxon>
        <taxon>Sulfurovaceae</taxon>
        <taxon>Sulfurovum</taxon>
        <taxon>environmental samples</taxon>
    </lineage>
</organism>
<evidence type="ECO:0008006" key="2">
    <source>
        <dbReference type="Google" id="ProtNLM"/>
    </source>
</evidence>
<evidence type="ECO:0000313" key="1">
    <source>
        <dbReference type="EMBL" id="CAA6816067.1"/>
    </source>
</evidence>
<accession>A0A6S6TCV0</accession>
<dbReference type="PROSITE" id="PS51257">
    <property type="entry name" value="PROKAR_LIPOPROTEIN"/>
    <property type="match status" value="1"/>
</dbReference>
<reference evidence="1" key="1">
    <citation type="submission" date="2020-01" db="EMBL/GenBank/DDBJ databases">
        <authorList>
            <person name="Meier V. D."/>
            <person name="Meier V D."/>
        </authorList>
    </citation>
    <scope>NUCLEOTIDE SEQUENCE</scope>
    <source>
        <strain evidence="1">HLG_WM_MAG_01</strain>
    </source>
</reference>
<protein>
    <recommendedName>
        <fullName evidence="2">Lipoprotein</fullName>
    </recommendedName>
</protein>
<dbReference type="AlphaFoldDB" id="A0A6S6TCV0"/>
<sequence>MKKINSILLSTITAGFLVGCGGGDSTTGSTNTNTNTNTNTPLIVDSFTNTLSSILNKVYNTFNNSDYYYNLPTCRLGGLYDTSIKIQDSSIVETTFTMSNNTYSGVCLLDSAFKKLDLVNDTINASYVNENTFYDNTTKIYYDITPTLSVEGKELKSIVQITNDGLNGVLDDNTIIQISRAYKKSDLYNLGITKFEPIYNFQEGPSDYIMELGYSPNTNSTSKVYNFEGFNYNYSLTGCNLGTTNYNFTTYNDLRMTISNSYTSLTTCTISDVYQKLDLINETITASYINENTFYDNTTKIYYDITPALSYSGRELRSIVQITNDGLNGVLDNGSIIQILEAYKKI</sequence>
<name>A0A6S6TCV0_9BACT</name>
<dbReference type="EMBL" id="CACVAS010000075">
    <property type="protein sequence ID" value="CAA6816067.1"/>
    <property type="molecule type" value="Genomic_DNA"/>
</dbReference>
<gene>
    <name evidence="1" type="ORF">HELGO_WM37689</name>
</gene>